<reference evidence="3" key="1">
    <citation type="submission" date="2025-08" db="UniProtKB">
        <authorList>
            <consortium name="RefSeq"/>
        </authorList>
    </citation>
    <scope>IDENTIFICATION</scope>
    <source>
        <strain evidence="3">15112-1751.03</strain>
        <tissue evidence="3">Whole Adult</tissue>
    </source>
</reference>
<keyword evidence="1" id="KW-0812">Transmembrane</keyword>
<name>A0A6P8X7R0_DROAB</name>
<evidence type="ECO:0000313" key="3">
    <source>
        <dbReference type="RefSeq" id="XP_034108949.1"/>
    </source>
</evidence>
<dbReference type="GeneID" id="117571081"/>
<gene>
    <name evidence="3" type="primary">LOC117571081</name>
</gene>
<keyword evidence="2" id="KW-1185">Reference proteome</keyword>
<dbReference type="RefSeq" id="XP_034108949.1">
    <property type="nucleotide sequence ID" value="XM_034253058.2"/>
</dbReference>
<evidence type="ECO:0000313" key="2">
    <source>
        <dbReference type="Proteomes" id="UP000515160"/>
    </source>
</evidence>
<evidence type="ECO:0000256" key="1">
    <source>
        <dbReference type="SAM" id="Phobius"/>
    </source>
</evidence>
<accession>A0A6P8X7R0</accession>
<protein>
    <submittedName>
        <fullName evidence="3">Uncharacterized protein LOC117571081 isoform X1</fullName>
    </submittedName>
</protein>
<organism evidence="2 3">
    <name type="scientific">Drosophila albomicans</name>
    <name type="common">Fruit fly</name>
    <dbReference type="NCBI Taxonomy" id="7291"/>
    <lineage>
        <taxon>Eukaryota</taxon>
        <taxon>Metazoa</taxon>
        <taxon>Ecdysozoa</taxon>
        <taxon>Arthropoda</taxon>
        <taxon>Hexapoda</taxon>
        <taxon>Insecta</taxon>
        <taxon>Pterygota</taxon>
        <taxon>Neoptera</taxon>
        <taxon>Endopterygota</taxon>
        <taxon>Diptera</taxon>
        <taxon>Brachycera</taxon>
        <taxon>Muscomorpha</taxon>
        <taxon>Ephydroidea</taxon>
        <taxon>Drosophilidae</taxon>
        <taxon>Drosophila</taxon>
    </lineage>
</organism>
<dbReference type="OrthoDB" id="8060188at2759"/>
<sequence length="179" mass="20096">MLNAANRHDKSFTHSFLVECYADQPIGSNNLHQIIQIPVATMSSSVGVGDESIVQQLKNSVAAIVAKTGPNSKFAEDLMQKINRLQTKMESLTESDRHAFISEMKGSFQEAIARIERRLVTHTNFAQTYSTSILVAVIFLIVSVFALFGYKLYKSLTEKELKKQEKLKSKQQKKAKKSN</sequence>
<feature type="transmembrane region" description="Helical" evidence="1">
    <location>
        <begin position="133"/>
        <end position="153"/>
    </location>
</feature>
<keyword evidence="1" id="KW-0472">Membrane</keyword>
<dbReference type="AlphaFoldDB" id="A0A6P8X7R0"/>
<proteinExistence type="predicted"/>
<dbReference type="Proteomes" id="UP000515160">
    <property type="component" value="Chromosome 3"/>
</dbReference>
<keyword evidence="1" id="KW-1133">Transmembrane helix</keyword>